<name>A0A7K1FEC0_9ACTN</name>
<evidence type="ECO:0000256" key="4">
    <source>
        <dbReference type="ARBA" id="ARBA00023033"/>
    </source>
</evidence>
<accession>A0A7K1FEC0</accession>
<evidence type="ECO:0000256" key="2">
    <source>
        <dbReference type="ARBA" id="ARBA00022643"/>
    </source>
</evidence>
<dbReference type="CDD" id="cd01094">
    <property type="entry name" value="Alkanesulfonate_monoxygenase"/>
    <property type="match status" value="1"/>
</dbReference>
<keyword evidence="3" id="KW-0560">Oxidoreductase</keyword>
<keyword evidence="4" id="KW-0503">Monooxygenase</keyword>
<evidence type="ECO:0000259" key="5">
    <source>
        <dbReference type="Pfam" id="PF00296"/>
    </source>
</evidence>
<dbReference type="GO" id="GO:0046306">
    <property type="term" value="P:alkanesulfonate catabolic process"/>
    <property type="evidence" value="ECO:0007669"/>
    <property type="project" value="TreeGrafter"/>
</dbReference>
<keyword evidence="7" id="KW-1185">Reference proteome</keyword>
<evidence type="ECO:0000313" key="7">
    <source>
        <dbReference type="Proteomes" id="UP000460221"/>
    </source>
</evidence>
<evidence type="ECO:0000313" key="6">
    <source>
        <dbReference type="EMBL" id="MTD12452.1"/>
    </source>
</evidence>
<keyword evidence="2" id="KW-0288">FMN</keyword>
<dbReference type="InterPro" id="IPR011251">
    <property type="entry name" value="Luciferase-like_dom"/>
</dbReference>
<proteinExistence type="predicted"/>
<dbReference type="Proteomes" id="UP000460221">
    <property type="component" value="Unassembled WGS sequence"/>
</dbReference>
<dbReference type="GO" id="GO:0008726">
    <property type="term" value="F:alkanesulfonate monooxygenase activity"/>
    <property type="evidence" value="ECO:0007669"/>
    <property type="project" value="TreeGrafter"/>
</dbReference>
<sequence length="380" mass="40748">MSSQLSLHWYLPTAGESTAFLEGGTNVHVDAATRRSAPFRPPSLSYLTQIALSLEETGFRGVLVPTGSYCEDPWVVSSSLLAATRDLQFLVALHPRTATPFATAHRATSLQALSGGRVNLNVVTGEPGAEALRHGDRGDKADQYARTDEYLDVLHRLFAGETVTVAGHHHDVEGATLLSGYRRTLPRRPEVWFGGSSDFAVGVAGRHVDVYLSWLEPPAQLAGKIDRLRGAAAANGRTLRFGIRSWVLSRETDAAAERDALAHLDGVRPDHLASARTQLLGRQSVGQQRGQALLADADPHRPESLWIGENLWGGFGLLAGGPALGLVGSHAAIADRLLELADLGIDEVILSGFPNLEEARWVGEGVLPQLSRRGALARVA</sequence>
<evidence type="ECO:0000256" key="3">
    <source>
        <dbReference type="ARBA" id="ARBA00023002"/>
    </source>
</evidence>
<dbReference type="InterPro" id="IPR050172">
    <property type="entry name" value="SsuD_RutA_monooxygenase"/>
</dbReference>
<keyword evidence="1" id="KW-0285">Flavoprotein</keyword>
<dbReference type="Pfam" id="PF00296">
    <property type="entry name" value="Bac_luciferase"/>
    <property type="match status" value="1"/>
</dbReference>
<dbReference type="SUPFAM" id="SSF51679">
    <property type="entry name" value="Bacterial luciferase-like"/>
    <property type="match status" value="1"/>
</dbReference>
<evidence type="ECO:0000256" key="1">
    <source>
        <dbReference type="ARBA" id="ARBA00022630"/>
    </source>
</evidence>
<protein>
    <submittedName>
        <fullName evidence="6">LLM class flavin-dependent oxidoreductase</fullName>
    </submittedName>
</protein>
<dbReference type="EMBL" id="WLYK01000001">
    <property type="protein sequence ID" value="MTD12452.1"/>
    <property type="molecule type" value="Genomic_DNA"/>
</dbReference>
<dbReference type="InterPro" id="IPR036661">
    <property type="entry name" value="Luciferase-like_sf"/>
</dbReference>
<dbReference type="Gene3D" id="3.20.20.30">
    <property type="entry name" value="Luciferase-like domain"/>
    <property type="match status" value="1"/>
</dbReference>
<comment type="caution">
    <text evidence="6">The sequence shown here is derived from an EMBL/GenBank/DDBJ whole genome shotgun (WGS) entry which is preliminary data.</text>
</comment>
<feature type="domain" description="Luciferase-like" evidence="5">
    <location>
        <begin position="37"/>
        <end position="347"/>
    </location>
</feature>
<organism evidence="6 7">
    <name type="scientific">Nakamurella alba</name>
    <dbReference type="NCBI Taxonomy" id="2665158"/>
    <lineage>
        <taxon>Bacteria</taxon>
        <taxon>Bacillati</taxon>
        <taxon>Actinomycetota</taxon>
        <taxon>Actinomycetes</taxon>
        <taxon>Nakamurellales</taxon>
        <taxon>Nakamurellaceae</taxon>
        <taxon>Nakamurella</taxon>
    </lineage>
</organism>
<dbReference type="PANTHER" id="PTHR42847:SF4">
    <property type="entry name" value="ALKANESULFONATE MONOOXYGENASE-RELATED"/>
    <property type="match status" value="1"/>
</dbReference>
<dbReference type="AlphaFoldDB" id="A0A7K1FEC0"/>
<gene>
    <name evidence="6" type="ORF">GIS00_00655</name>
</gene>
<dbReference type="PANTHER" id="PTHR42847">
    <property type="entry name" value="ALKANESULFONATE MONOOXYGENASE"/>
    <property type="match status" value="1"/>
</dbReference>
<reference evidence="6 7" key="1">
    <citation type="submission" date="2019-11" db="EMBL/GenBank/DDBJ databases">
        <authorList>
            <person name="Jiang L.-Q."/>
        </authorList>
    </citation>
    <scope>NUCLEOTIDE SEQUENCE [LARGE SCALE GENOMIC DNA]</scope>
    <source>
        <strain evidence="6 7">YIM 132087</strain>
    </source>
</reference>